<dbReference type="SUPFAM" id="SSF49464">
    <property type="entry name" value="Carboxypeptidase regulatory domain-like"/>
    <property type="match status" value="1"/>
</dbReference>
<evidence type="ECO:0000313" key="5">
    <source>
        <dbReference type="EMBL" id="GLB52519.1"/>
    </source>
</evidence>
<proteinExistence type="predicted"/>
<dbReference type="InterPro" id="IPR008969">
    <property type="entry name" value="CarboxyPept-like_regulatory"/>
</dbReference>
<dbReference type="Gene3D" id="2.170.130.10">
    <property type="entry name" value="TonB-dependent receptor, plug domain"/>
    <property type="match status" value="1"/>
</dbReference>
<dbReference type="Pfam" id="PF13620">
    <property type="entry name" value="CarboxypepD_reg"/>
    <property type="match status" value="1"/>
</dbReference>
<evidence type="ECO:0000256" key="2">
    <source>
        <dbReference type="ARBA" id="ARBA00023136"/>
    </source>
</evidence>
<dbReference type="Gene3D" id="2.60.40.1120">
    <property type="entry name" value="Carboxypeptidase-like, regulatory domain"/>
    <property type="match status" value="1"/>
</dbReference>
<feature type="domain" description="Outer membrane protein beta-barrel" evidence="4">
    <location>
        <begin position="348"/>
        <end position="745"/>
    </location>
</feature>
<dbReference type="AlphaFoldDB" id="A0A9W6EUF0"/>
<keyword evidence="6" id="KW-1185">Reference proteome</keyword>
<keyword evidence="5" id="KW-0675">Receptor</keyword>
<keyword evidence="2" id="KW-0472">Membrane</keyword>
<accession>A0A9W6EUF0</accession>
<dbReference type="Pfam" id="PF14905">
    <property type="entry name" value="OMP_b-brl_3"/>
    <property type="match status" value="1"/>
</dbReference>
<organism evidence="5 6">
    <name type="scientific">Neptunitalea chrysea</name>
    <dbReference type="NCBI Taxonomy" id="1647581"/>
    <lineage>
        <taxon>Bacteria</taxon>
        <taxon>Pseudomonadati</taxon>
        <taxon>Bacteroidota</taxon>
        <taxon>Flavobacteriia</taxon>
        <taxon>Flavobacteriales</taxon>
        <taxon>Flavobacteriaceae</taxon>
        <taxon>Neptunitalea</taxon>
    </lineage>
</organism>
<dbReference type="EMBL" id="BRVP01000009">
    <property type="protein sequence ID" value="GLB52519.1"/>
    <property type="molecule type" value="Genomic_DNA"/>
</dbReference>
<dbReference type="Gene3D" id="2.40.170.20">
    <property type="entry name" value="TonB-dependent receptor, beta-barrel domain"/>
    <property type="match status" value="1"/>
</dbReference>
<dbReference type="PANTHER" id="PTHR40980">
    <property type="entry name" value="PLUG DOMAIN-CONTAINING PROTEIN"/>
    <property type="match status" value="1"/>
</dbReference>
<dbReference type="GO" id="GO:0009279">
    <property type="term" value="C:cell outer membrane"/>
    <property type="evidence" value="ECO:0007669"/>
    <property type="project" value="UniProtKB-SubCell"/>
</dbReference>
<dbReference type="InterPro" id="IPR036942">
    <property type="entry name" value="Beta-barrel_TonB_sf"/>
</dbReference>
<dbReference type="Proteomes" id="UP001143545">
    <property type="component" value="Unassembled WGS sequence"/>
</dbReference>
<protein>
    <submittedName>
        <fullName evidence="5">TonB-dependent receptor</fullName>
    </submittedName>
</protein>
<reference evidence="5" key="1">
    <citation type="submission" date="2022-07" db="EMBL/GenBank/DDBJ databases">
        <title>Taxonomy of Novel Oxalotrophic and Methylotrophic Bacteria.</title>
        <authorList>
            <person name="Sahin N."/>
            <person name="Tani A."/>
        </authorList>
    </citation>
    <scope>NUCLEOTIDE SEQUENCE</scope>
    <source>
        <strain evidence="5">AM327</strain>
    </source>
</reference>
<name>A0A9W6EUF0_9FLAO</name>
<evidence type="ECO:0000256" key="1">
    <source>
        <dbReference type="ARBA" id="ARBA00004442"/>
    </source>
</evidence>
<sequence length="772" mass="87652">MQAQNIIKGSVKEVSGEQLPFANVVLYKAPGEEVVTGVVTDNNGNYIFESITDGDYHIIVSVLGFKTKKSENFTVQGNETKVLNFDLEETTENLEEVVVTKKKPTIKQTAEKLIVDLEDAETVSTNLSDVMKKVPGLIVSNDKVTYAGQQGVRILINGKTTDYMDLASLLRDMPADNIAKVELIKQPGAEFDAAGSGPIVNIILKKNVKLGTYGNVKAYQGYDNQYEYATSASVASYKNKINWQLGGGLSHYASREDLFITRTVGDAVYKQSTISPYDPKTYRVNGRLDYYINEFNSLGVSSRYSYTDSDRATDNGTAVITATSTEELLTNSVFNKQQNVFNVNPYYEFDNKKDKVNVDVNFVDYTNDNVNDLYQVGQSSIDYDNQRYFQNSTYQILTFKGDYKHTLSENFSYMMGAKYSMVDTDSDLQSYTENSTGTFEYQTNQSNRFLVDENILALYTKVSGKVGKWSYSGGVRWEQSDTKGTSTNPQKTNERNISKIFPSASISREFSEHFGANVSYSYRISRPSYNSLNSFVYYYDPYTYEKGNANLKPEFTHNTQFSLLYDSQPFFSVAYGKTSDALFEIITQDDTTAEVSRSMINLANREYWNFSLYAPLNFLKGMDGYVGVIVNYNKYSSDELSPRLYLDNWGTSAFFNVQYTLPWKINAEVFGYYNSSGLEGQIKYDWIANMNAAFSRKFMNEKLKVNVGVGDILNRKFMGTVTYSNVDANVVSDWYRRNVYMQLTYSFGNSFKKEKKRTNSSQEEENRIQDNK</sequence>
<comment type="subcellular location">
    <subcellularLocation>
        <location evidence="1">Cell outer membrane</location>
    </subcellularLocation>
</comment>
<dbReference type="PANTHER" id="PTHR40980:SF4">
    <property type="entry name" value="TONB-DEPENDENT RECEPTOR-LIKE BETA-BARREL DOMAIN-CONTAINING PROTEIN"/>
    <property type="match status" value="1"/>
</dbReference>
<keyword evidence="3" id="KW-0998">Cell outer membrane</keyword>
<gene>
    <name evidence="5" type="ORF">NBRC110019_15590</name>
</gene>
<evidence type="ECO:0000256" key="3">
    <source>
        <dbReference type="ARBA" id="ARBA00023237"/>
    </source>
</evidence>
<comment type="caution">
    <text evidence="5">The sequence shown here is derived from an EMBL/GenBank/DDBJ whole genome shotgun (WGS) entry which is preliminary data.</text>
</comment>
<evidence type="ECO:0000313" key="6">
    <source>
        <dbReference type="Proteomes" id="UP001143545"/>
    </source>
</evidence>
<dbReference type="SUPFAM" id="SSF56935">
    <property type="entry name" value="Porins"/>
    <property type="match status" value="1"/>
</dbReference>
<evidence type="ECO:0000259" key="4">
    <source>
        <dbReference type="Pfam" id="PF14905"/>
    </source>
</evidence>
<dbReference type="InterPro" id="IPR041700">
    <property type="entry name" value="OMP_b-brl_3"/>
</dbReference>
<dbReference type="InterPro" id="IPR037066">
    <property type="entry name" value="Plug_dom_sf"/>
</dbReference>